<dbReference type="OrthoDB" id="1572185at2759"/>
<evidence type="ECO:0000256" key="4">
    <source>
        <dbReference type="PROSITE-ProRule" id="PRU00325"/>
    </source>
</evidence>
<evidence type="ECO:0000256" key="1">
    <source>
        <dbReference type="ARBA" id="ARBA00022723"/>
    </source>
</evidence>
<evidence type="ECO:0000259" key="5">
    <source>
        <dbReference type="PROSITE" id="PS50966"/>
    </source>
</evidence>
<dbReference type="EMBL" id="PKPP01004149">
    <property type="protein sequence ID" value="PWA65837.1"/>
    <property type="molecule type" value="Genomic_DNA"/>
</dbReference>
<keyword evidence="1" id="KW-0479">Metal-binding</keyword>
<accession>A0A2U1MX68</accession>
<sequence>MSTGMSGLCDENNDEFEHTLIDEIDNNGYLMQEEVTTHTFIYNGSLRYTMLGRTFSTSDDAHDFYNKYWSIQGFWYSKEGFKDMNDNRQLRDDVKRRCITRTGCKARMQVTLSSEGEWVVDKFSDEHNHPFDSPSKVIKQRSHSIFHRSNECKDVVTLLSKAGMKPSEITKIVNAFRGGEKDQLTKLQCSAIVSEERKCNLGKECHGIIMHFKENVELDKDFYFATDINEDGDTYTQWVKSQYIEEFESGWETLKEKYHIEDDSWLGNMFKLRRHWVKAYLKDTFFAGMTTSGRSENIHSFFDGFVNAKTMLNEFVVQYDKAVSSRRSAEKDHDFRTLNSKPTLYSNHPIEEMAATCYTRNIYDIFKKEWKASFDCGHQILSTYGVKVIYSVAFLKGTKENWKTVEYNVTSDIFGTCSCARFKTSGILCKHILYIMRRESLTTISEHYIIPRWTMKATYKVGGIETRWRNKNDIATKEVTLLTIWSVRAKYYKMEEIPSLKSIKLMIFLMAFWKNKKVGAEKRAIERGEADN</sequence>
<dbReference type="Pfam" id="PF03101">
    <property type="entry name" value="FAR1"/>
    <property type="match status" value="1"/>
</dbReference>
<dbReference type="GO" id="GO:0008270">
    <property type="term" value="F:zinc ion binding"/>
    <property type="evidence" value="ECO:0007669"/>
    <property type="project" value="UniProtKB-KW"/>
</dbReference>
<dbReference type="PROSITE" id="PS50966">
    <property type="entry name" value="ZF_SWIM"/>
    <property type="match status" value="1"/>
</dbReference>
<dbReference type="PANTHER" id="PTHR47718">
    <property type="entry name" value="OS01G0519700 PROTEIN"/>
    <property type="match status" value="1"/>
</dbReference>
<proteinExistence type="predicted"/>
<dbReference type="Pfam" id="PF04434">
    <property type="entry name" value="SWIM"/>
    <property type="match status" value="1"/>
</dbReference>
<dbReference type="PANTHER" id="PTHR47718:SF7">
    <property type="entry name" value="PROTEIN FAR1-RELATED SEQUENCE"/>
    <property type="match status" value="1"/>
</dbReference>
<reference evidence="6 7" key="1">
    <citation type="journal article" date="2018" name="Mol. Plant">
        <title>The genome of Artemisia annua provides insight into the evolution of Asteraceae family and artemisinin biosynthesis.</title>
        <authorList>
            <person name="Shen Q."/>
            <person name="Zhang L."/>
            <person name="Liao Z."/>
            <person name="Wang S."/>
            <person name="Yan T."/>
            <person name="Shi P."/>
            <person name="Liu M."/>
            <person name="Fu X."/>
            <person name="Pan Q."/>
            <person name="Wang Y."/>
            <person name="Lv Z."/>
            <person name="Lu X."/>
            <person name="Zhang F."/>
            <person name="Jiang W."/>
            <person name="Ma Y."/>
            <person name="Chen M."/>
            <person name="Hao X."/>
            <person name="Li L."/>
            <person name="Tang Y."/>
            <person name="Lv G."/>
            <person name="Zhou Y."/>
            <person name="Sun X."/>
            <person name="Brodelius P.E."/>
            <person name="Rose J.K.C."/>
            <person name="Tang K."/>
        </authorList>
    </citation>
    <scope>NUCLEOTIDE SEQUENCE [LARGE SCALE GENOMIC DNA]</scope>
    <source>
        <strain evidence="7">cv. Huhao1</strain>
        <tissue evidence="6">Leaf</tissue>
    </source>
</reference>
<dbReference type="InterPro" id="IPR006564">
    <property type="entry name" value="Znf_PMZ"/>
</dbReference>
<dbReference type="SMART" id="SM00575">
    <property type="entry name" value="ZnF_PMZ"/>
    <property type="match status" value="1"/>
</dbReference>
<organism evidence="6 7">
    <name type="scientific">Artemisia annua</name>
    <name type="common">Sweet wormwood</name>
    <dbReference type="NCBI Taxonomy" id="35608"/>
    <lineage>
        <taxon>Eukaryota</taxon>
        <taxon>Viridiplantae</taxon>
        <taxon>Streptophyta</taxon>
        <taxon>Embryophyta</taxon>
        <taxon>Tracheophyta</taxon>
        <taxon>Spermatophyta</taxon>
        <taxon>Magnoliopsida</taxon>
        <taxon>eudicotyledons</taxon>
        <taxon>Gunneridae</taxon>
        <taxon>Pentapetalae</taxon>
        <taxon>asterids</taxon>
        <taxon>campanulids</taxon>
        <taxon>Asterales</taxon>
        <taxon>Asteraceae</taxon>
        <taxon>Asteroideae</taxon>
        <taxon>Anthemideae</taxon>
        <taxon>Artemisiinae</taxon>
        <taxon>Artemisia</taxon>
    </lineage>
</organism>
<dbReference type="STRING" id="35608.A0A2U1MX68"/>
<keyword evidence="2 4" id="KW-0863">Zinc-finger</keyword>
<dbReference type="InterPro" id="IPR004330">
    <property type="entry name" value="FAR1_DNA_bnd_dom"/>
</dbReference>
<evidence type="ECO:0000313" key="6">
    <source>
        <dbReference type="EMBL" id="PWA65837.1"/>
    </source>
</evidence>
<keyword evidence="3" id="KW-0862">Zinc</keyword>
<feature type="domain" description="SWIM-type" evidence="5">
    <location>
        <begin position="407"/>
        <end position="440"/>
    </location>
</feature>
<evidence type="ECO:0000313" key="7">
    <source>
        <dbReference type="Proteomes" id="UP000245207"/>
    </source>
</evidence>
<protein>
    <submittedName>
        <fullName evidence="6">Protein FAR1-RELATED SEQUENCE 5</fullName>
    </submittedName>
</protein>
<dbReference type="Proteomes" id="UP000245207">
    <property type="component" value="Unassembled WGS sequence"/>
</dbReference>
<dbReference type="InterPro" id="IPR007527">
    <property type="entry name" value="Znf_SWIM"/>
</dbReference>
<keyword evidence="7" id="KW-1185">Reference proteome</keyword>
<evidence type="ECO:0000256" key="3">
    <source>
        <dbReference type="ARBA" id="ARBA00022833"/>
    </source>
</evidence>
<comment type="caution">
    <text evidence="6">The sequence shown here is derived from an EMBL/GenBank/DDBJ whole genome shotgun (WGS) entry which is preliminary data.</text>
</comment>
<evidence type="ECO:0000256" key="2">
    <source>
        <dbReference type="ARBA" id="ARBA00022771"/>
    </source>
</evidence>
<name>A0A2U1MX68_ARTAN</name>
<dbReference type="AlphaFoldDB" id="A0A2U1MX68"/>
<gene>
    <name evidence="6" type="ORF">CTI12_AA299960</name>
</gene>